<evidence type="ECO:0000256" key="3">
    <source>
        <dbReference type="ARBA" id="ARBA00022574"/>
    </source>
</evidence>
<dbReference type="PANTHER" id="PTHR19849:SF0">
    <property type="entry name" value="PHOSPHOLIPASE A-2-ACTIVATING PROTEIN"/>
    <property type="match status" value="1"/>
</dbReference>
<feature type="domain" description="PFU" evidence="6">
    <location>
        <begin position="399"/>
        <end position="495"/>
    </location>
</feature>
<dbReference type="EMBL" id="BRXZ01007966">
    <property type="protein sequence ID" value="GMI37191.1"/>
    <property type="molecule type" value="Genomic_DNA"/>
</dbReference>
<keyword evidence="2" id="KW-0963">Cytoplasm</keyword>
<dbReference type="InterPro" id="IPR001680">
    <property type="entry name" value="WD40_rpt"/>
</dbReference>
<dbReference type="Pfam" id="PF08324">
    <property type="entry name" value="PUL"/>
    <property type="match status" value="1"/>
</dbReference>
<dbReference type="Gene3D" id="2.130.10.10">
    <property type="entry name" value="YVTN repeat-like/Quinoprotein amine dehydrogenase"/>
    <property type="match status" value="1"/>
</dbReference>
<accession>A0A9W7L768</accession>
<dbReference type="Pfam" id="PF09070">
    <property type="entry name" value="PFU"/>
    <property type="match status" value="1"/>
</dbReference>
<dbReference type="GO" id="GO:0043130">
    <property type="term" value="F:ubiquitin binding"/>
    <property type="evidence" value="ECO:0007669"/>
    <property type="project" value="TreeGrafter"/>
</dbReference>
<dbReference type="GO" id="GO:0005737">
    <property type="term" value="C:cytoplasm"/>
    <property type="evidence" value="ECO:0007669"/>
    <property type="project" value="UniProtKB-SubCell"/>
</dbReference>
<evidence type="ECO:0000259" key="6">
    <source>
        <dbReference type="PROSITE" id="PS51394"/>
    </source>
</evidence>
<dbReference type="InterPro" id="IPR011989">
    <property type="entry name" value="ARM-like"/>
</dbReference>
<dbReference type="OrthoDB" id="10265988at2759"/>
<dbReference type="GO" id="GO:0010992">
    <property type="term" value="P:ubiquitin recycling"/>
    <property type="evidence" value="ECO:0007669"/>
    <property type="project" value="TreeGrafter"/>
</dbReference>
<feature type="repeat" description="WD" evidence="5">
    <location>
        <begin position="101"/>
        <end position="141"/>
    </location>
</feature>
<keyword evidence="3 5" id="KW-0853">WD repeat</keyword>
<dbReference type="PROSITE" id="PS50294">
    <property type="entry name" value="WD_REPEATS_REGION"/>
    <property type="match status" value="1"/>
</dbReference>
<proteinExistence type="predicted"/>
<evidence type="ECO:0000313" key="8">
    <source>
        <dbReference type="EMBL" id="GMI37191.1"/>
    </source>
</evidence>
<dbReference type="InterPro" id="IPR019775">
    <property type="entry name" value="WD40_repeat_CS"/>
</dbReference>
<comment type="subcellular location">
    <subcellularLocation>
        <location evidence="1">Cytoplasm</location>
    </subcellularLocation>
</comment>
<dbReference type="Gene3D" id="3.10.20.870">
    <property type="entry name" value="PFU (PLAA family ubiquitin binding), C-terminal domain"/>
    <property type="match status" value="1"/>
</dbReference>
<dbReference type="Pfam" id="PF00400">
    <property type="entry name" value="WD40"/>
    <property type="match status" value="2"/>
</dbReference>
<evidence type="ECO:0008006" key="10">
    <source>
        <dbReference type="Google" id="ProtNLM"/>
    </source>
</evidence>
<feature type="domain" description="PUL" evidence="7">
    <location>
        <begin position="526"/>
        <end position="790"/>
    </location>
</feature>
<dbReference type="PROSITE" id="PS50082">
    <property type="entry name" value="WD_REPEATS_2"/>
    <property type="match status" value="1"/>
</dbReference>
<keyword evidence="4" id="KW-0677">Repeat</keyword>
<sequence length="790" mass="84767">MLPSYNLAAVLPVGQSPIRSISLQRNGGSTTIISCSQQPPFVTRVTIDFESKHMDIKAFNELSISGQVTASVLLSNGTIAVGGLDKEIRLLTQEGIQVGKFTGHTGGIISLQKHGKNQLISGSWDGSCKVWDLETYQCVQTIGDMENGVNVLSHPSGAIIAASTGENSNGKIINSKLRVYTFDSTSSAYSLSNTFSPHDGPIRSLALPPSPGTDAPVVTVGNDGLVKVNDIFAGLGTMLTLPTTDSGGFLLGVGTNFSVDDNGMEKEHIYDIISVSEQGDMYVHNTDVMSETVNSPIQTIPHPSTIWAVGVVPGSGDVVTGCHDGKIRIFTRLGDRVADEGTIRLNDKDVKENRKQAKNGPSAEEIAKMPDWDLRATIQAKGDKSYQTFRKGDKGIAAQWDAQAGSWVEVGEIVGGAGPKETLDGKEYDHVLPIEIDQQGGGVATLKIGYNVGDNPFVTAQEFIDKYSLDQNYLSQIADYIRQRVGTDNTPTIDMNTQGGNGNATVSDLMGGGAMEVDKPPAPVYSHFPPHSMTIFSTGEDKIDKIVAKAKSVLPTLSPADTSLLDSMCATIKESSRYHASNITEDEFNNIPTNLLPRCPLLDSFPLLDILRLGSLHPSCSKLPIRFFNTVSEIALSNLESSEVDLSSNVPLPMLTFRLFCNLLKVRSLWTTSFWSDEARVKKIVSLGCDTTTKSSNKNVKASVATFALNYCLLPASVRNIEILKLIKHIVGKECSTPEDKANVTKGLVAIGTLVVGGVAEAKGEDIKVMVKDCDADGVVKSEVERALQA</sequence>
<organism evidence="8 9">
    <name type="scientific">Triparma retinervis</name>
    <dbReference type="NCBI Taxonomy" id="2557542"/>
    <lineage>
        <taxon>Eukaryota</taxon>
        <taxon>Sar</taxon>
        <taxon>Stramenopiles</taxon>
        <taxon>Ochrophyta</taxon>
        <taxon>Bolidophyceae</taxon>
        <taxon>Parmales</taxon>
        <taxon>Triparmaceae</taxon>
        <taxon>Triparma</taxon>
    </lineage>
</organism>
<gene>
    <name evidence="8" type="ORF">TrRE_jg6184</name>
</gene>
<dbReference type="Proteomes" id="UP001165082">
    <property type="component" value="Unassembled WGS sequence"/>
</dbReference>
<dbReference type="PROSITE" id="PS00678">
    <property type="entry name" value="WD_REPEATS_1"/>
    <property type="match status" value="1"/>
</dbReference>
<dbReference type="GO" id="GO:0043161">
    <property type="term" value="P:proteasome-mediated ubiquitin-dependent protein catabolic process"/>
    <property type="evidence" value="ECO:0007669"/>
    <property type="project" value="TreeGrafter"/>
</dbReference>
<dbReference type="AlphaFoldDB" id="A0A9W7L768"/>
<dbReference type="InterPro" id="IPR015943">
    <property type="entry name" value="WD40/YVTN_repeat-like_dom_sf"/>
</dbReference>
<dbReference type="PROSITE" id="PS51394">
    <property type="entry name" value="PFU"/>
    <property type="match status" value="1"/>
</dbReference>
<dbReference type="InterPro" id="IPR013535">
    <property type="entry name" value="PUL_dom"/>
</dbReference>
<dbReference type="PROSITE" id="PS51396">
    <property type="entry name" value="PUL"/>
    <property type="match status" value="1"/>
</dbReference>
<evidence type="ECO:0000256" key="1">
    <source>
        <dbReference type="ARBA" id="ARBA00004496"/>
    </source>
</evidence>
<evidence type="ECO:0000256" key="4">
    <source>
        <dbReference type="ARBA" id="ARBA00022737"/>
    </source>
</evidence>
<dbReference type="InterPro" id="IPR036322">
    <property type="entry name" value="WD40_repeat_dom_sf"/>
</dbReference>
<dbReference type="InterPro" id="IPR038122">
    <property type="entry name" value="PFU_sf"/>
</dbReference>
<dbReference type="InterPro" id="IPR015155">
    <property type="entry name" value="PFU"/>
</dbReference>
<dbReference type="SUPFAM" id="SSF50978">
    <property type="entry name" value="WD40 repeat-like"/>
    <property type="match status" value="1"/>
</dbReference>
<dbReference type="Gene3D" id="1.25.10.10">
    <property type="entry name" value="Leucine-rich Repeat Variant"/>
    <property type="match status" value="1"/>
</dbReference>
<dbReference type="GO" id="GO:0005634">
    <property type="term" value="C:nucleus"/>
    <property type="evidence" value="ECO:0007669"/>
    <property type="project" value="TreeGrafter"/>
</dbReference>
<evidence type="ECO:0000256" key="2">
    <source>
        <dbReference type="ARBA" id="ARBA00022490"/>
    </source>
</evidence>
<reference evidence="8" key="1">
    <citation type="submission" date="2022-07" db="EMBL/GenBank/DDBJ databases">
        <title>Genome analysis of Parmales, a sister group of diatoms, reveals the evolutionary specialization of diatoms from phago-mixotrophs to photoautotrophs.</title>
        <authorList>
            <person name="Ban H."/>
            <person name="Sato S."/>
            <person name="Yoshikawa S."/>
            <person name="Kazumasa Y."/>
            <person name="Nakamura Y."/>
            <person name="Ichinomiya M."/>
            <person name="Saitoh K."/>
            <person name="Sato N."/>
            <person name="Blanc-Mathieu R."/>
            <person name="Endo H."/>
            <person name="Kuwata A."/>
            <person name="Ogata H."/>
        </authorList>
    </citation>
    <scope>NUCLEOTIDE SEQUENCE</scope>
</reference>
<evidence type="ECO:0000259" key="7">
    <source>
        <dbReference type="PROSITE" id="PS51396"/>
    </source>
</evidence>
<comment type="caution">
    <text evidence="8">The sequence shown here is derived from an EMBL/GenBank/DDBJ whole genome shotgun (WGS) entry which is preliminary data.</text>
</comment>
<protein>
    <recommendedName>
        <fullName evidence="10">Phospholipase A-2-activating protein</fullName>
    </recommendedName>
</protein>
<evidence type="ECO:0000256" key="5">
    <source>
        <dbReference type="PROSITE-ProRule" id="PRU00221"/>
    </source>
</evidence>
<dbReference type="PANTHER" id="PTHR19849">
    <property type="entry name" value="PHOSPHOLIPASE A-2-ACTIVATING PROTEIN"/>
    <property type="match status" value="1"/>
</dbReference>
<dbReference type="SMART" id="SM00320">
    <property type="entry name" value="WD40"/>
    <property type="match status" value="5"/>
</dbReference>
<evidence type="ECO:0000313" key="9">
    <source>
        <dbReference type="Proteomes" id="UP001165082"/>
    </source>
</evidence>
<keyword evidence="9" id="KW-1185">Reference proteome</keyword>
<name>A0A9W7L768_9STRA</name>